<accession>A0A8T1QVX7</accession>
<proteinExistence type="predicted"/>
<dbReference type="AlphaFoldDB" id="A0A8T1QVX7"/>
<keyword evidence="3" id="KW-1185">Reference proteome</keyword>
<reference evidence="2" key="1">
    <citation type="submission" date="2020-12" db="EMBL/GenBank/DDBJ databases">
        <title>WGS assembly of Carya illinoinensis cv. Pawnee.</title>
        <authorList>
            <person name="Platts A."/>
            <person name="Shu S."/>
            <person name="Wright S."/>
            <person name="Barry K."/>
            <person name="Edger P."/>
            <person name="Pires J.C."/>
            <person name="Schmutz J."/>
        </authorList>
    </citation>
    <scope>NUCLEOTIDE SEQUENCE</scope>
    <source>
        <tissue evidence="2">Leaf</tissue>
    </source>
</reference>
<protein>
    <submittedName>
        <fullName evidence="2">Uncharacterized protein</fullName>
    </submittedName>
</protein>
<organism evidence="2 3">
    <name type="scientific">Carya illinoinensis</name>
    <name type="common">Pecan</name>
    <dbReference type="NCBI Taxonomy" id="32201"/>
    <lineage>
        <taxon>Eukaryota</taxon>
        <taxon>Viridiplantae</taxon>
        <taxon>Streptophyta</taxon>
        <taxon>Embryophyta</taxon>
        <taxon>Tracheophyta</taxon>
        <taxon>Spermatophyta</taxon>
        <taxon>Magnoliopsida</taxon>
        <taxon>eudicotyledons</taxon>
        <taxon>Gunneridae</taxon>
        <taxon>Pentapetalae</taxon>
        <taxon>rosids</taxon>
        <taxon>fabids</taxon>
        <taxon>Fagales</taxon>
        <taxon>Juglandaceae</taxon>
        <taxon>Carya</taxon>
    </lineage>
</organism>
<dbReference type="PANTHER" id="PTHR34189">
    <property type="entry name" value="TRANSMEMBRANE PROTEIN"/>
    <property type="match status" value="1"/>
</dbReference>
<gene>
    <name evidence="2" type="ORF">CIPAW_04G169500</name>
</gene>
<dbReference type="EMBL" id="CM031812">
    <property type="protein sequence ID" value="KAG6658545.1"/>
    <property type="molecule type" value="Genomic_DNA"/>
</dbReference>
<evidence type="ECO:0000313" key="3">
    <source>
        <dbReference type="Proteomes" id="UP000811609"/>
    </source>
</evidence>
<dbReference type="PANTHER" id="PTHR34189:SF10">
    <property type="entry name" value="TRANSMEMBRANE PROTEIN"/>
    <property type="match status" value="1"/>
</dbReference>
<comment type="caution">
    <text evidence="2">The sequence shown here is derived from an EMBL/GenBank/DDBJ whole genome shotgun (WGS) entry which is preliminary data.</text>
</comment>
<feature type="transmembrane region" description="Helical" evidence="1">
    <location>
        <begin position="62"/>
        <end position="80"/>
    </location>
</feature>
<evidence type="ECO:0000313" key="2">
    <source>
        <dbReference type="EMBL" id="KAG6658545.1"/>
    </source>
</evidence>
<keyword evidence="1" id="KW-1133">Transmembrane helix</keyword>
<evidence type="ECO:0000256" key="1">
    <source>
        <dbReference type="SAM" id="Phobius"/>
    </source>
</evidence>
<name>A0A8T1QVX7_CARIL</name>
<keyword evidence="1" id="KW-0812">Transmembrane</keyword>
<dbReference type="Proteomes" id="UP000811609">
    <property type="component" value="Chromosome 4"/>
</dbReference>
<sequence length="83" mass="9041">MHRSSSTSRASDEFLLNLLPADMGSPPPPLMKSADELPTYHSISDATKKDAALHTRSSGENAIHLIPLVLILCGLILWIFSSR</sequence>
<keyword evidence="1" id="KW-0472">Membrane</keyword>